<name>A0A319DAT0_9EURO</name>
<organism evidence="1 2">
    <name type="scientific">Aspergillus ellipticus CBS 707.79</name>
    <dbReference type="NCBI Taxonomy" id="1448320"/>
    <lineage>
        <taxon>Eukaryota</taxon>
        <taxon>Fungi</taxon>
        <taxon>Dikarya</taxon>
        <taxon>Ascomycota</taxon>
        <taxon>Pezizomycotina</taxon>
        <taxon>Eurotiomycetes</taxon>
        <taxon>Eurotiomycetidae</taxon>
        <taxon>Eurotiales</taxon>
        <taxon>Aspergillaceae</taxon>
        <taxon>Aspergillus</taxon>
        <taxon>Aspergillus subgen. Circumdati</taxon>
    </lineage>
</organism>
<evidence type="ECO:0000313" key="2">
    <source>
        <dbReference type="Proteomes" id="UP000247810"/>
    </source>
</evidence>
<gene>
    <name evidence="1" type="ORF">BO71DRAFT_398855</name>
</gene>
<protein>
    <submittedName>
        <fullName evidence="1">Uncharacterized protein</fullName>
    </submittedName>
</protein>
<dbReference type="VEuPathDB" id="FungiDB:BO71DRAFT_398855"/>
<dbReference type="Proteomes" id="UP000247810">
    <property type="component" value="Unassembled WGS sequence"/>
</dbReference>
<accession>A0A319DAT0</accession>
<evidence type="ECO:0000313" key="1">
    <source>
        <dbReference type="EMBL" id="PYH94506.1"/>
    </source>
</evidence>
<dbReference type="OrthoDB" id="4245873at2759"/>
<proteinExistence type="predicted"/>
<sequence>MEKDSIQRTDHPQTFAIQFESAGVYHVGTPSQQMLVSFEELLSFYAGIIGLLEYGHGWQVTKAVTRRFIKRLRLTESPYTVGIDSSGPIYYVICHGEESIRITAQELDSSLFGRVIKKQWDRGMLDPGWMVVSVSILRAFVYGLWKNLAYHMRWRKVGSS</sequence>
<keyword evidence="2" id="KW-1185">Reference proteome</keyword>
<dbReference type="EMBL" id="KZ825870">
    <property type="protein sequence ID" value="PYH94506.1"/>
    <property type="molecule type" value="Genomic_DNA"/>
</dbReference>
<dbReference type="AlphaFoldDB" id="A0A319DAT0"/>
<reference evidence="1 2" key="1">
    <citation type="submission" date="2018-02" db="EMBL/GenBank/DDBJ databases">
        <title>The genomes of Aspergillus section Nigri reveals drivers in fungal speciation.</title>
        <authorList>
            <consortium name="DOE Joint Genome Institute"/>
            <person name="Vesth T.C."/>
            <person name="Nybo J."/>
            <person name="Theobald S."/>
            <person name="Brandl J."/>
            <person name="Frisvad J.C."/>
            <person name="Nielsen K.F."/>
            <person name="Lyhne E.K."/>
            <person name="Kogle M.E."/>
            <person name="Kuo A."/>
            <person name="Riley R."/>
            <person name="Clum A."/>
            <person name="Nolan M."/>
            <person name="Lipzen A."/>
            <person name="Salamov A."/>
            <person name="Henrissat B."/>
            <person name="Wiebenga A."/>
            <person name="De vries R.P."/>
            <person name="Grigoriev I.V."/>
            <person name="Mortensen U.H."/>
            <person name="Andersen M.R."/>
            <person name="Baker S.E."/>
        </authorList>
    </citation>
    <scope>NUCLEOTIDE SEQUENCE [LARGE SCALE GENOMIC DNA]</scope>
    <source>
        <strain evidence="1 2">CBS 707.79</strain>
    </source>
</reference>